<reference evidence="3" key="1">
    <citation type="submission" date="2014-11" db="EMBL/GenBank/DDBJ databases">
        <authorList>
            <person name="Otto D Thomas"/>
            <person name="Naeem Raeece"/>
        </authorList>
    </citation>
    <scope>NUCLEOTIDE SEQUENCE</scope>
</reference>
<gene>
    <name evidence="3" type="ORF">Cvel_1861</name>
</gene>
<evidence type="ECO:0000259" key="2">
    <source>
        <dbReference type="Pfam" id="PF25809"/>
    </source>
</evidence>
<dbReference type="GO" id="GO:0006888">
    <property type="term" value="P:endoplasmic reticulum to Golgi vesicle-mediated transport"/>
    <property type="evidence" value="ECO:0007669"/>
    <property type="project" value="TreeGrafter"/>
</dbReference>
<dbReference type="GO" id="GO:0005737">
    <property type="term" value="C:cytoplasm"/>
    <property type="evidence" value="ECO:0007669"/>
    <property type="project" value="GOC"/>
</dbReference>
<dbReference type="EMBL" id="CDMZ01005227">
    <property type="protein sequence ID" value="CEM52338.1"/>
    <property type="molecule type" value="Genomic_DNA"/>
</dbReference>
<accession>A0A0G4I5P2</accession>
<dbReference type="InterPro" id="IPR057965">
    <property type="entry name" value="STEEP1_dom"/>
</dbReference>
<dbReference type="PhylomeDB" id="A0A0G4I5P2"/>
<dbReference type="GO" id="GO:0090158">
    <property type="term" value="P:endoplasmic reticulum membrane organization"/>
    <property type="evidence" value="ECO:0007669"/>
    <property type="project" value="TreeGrafter"/>
</dbReference>
<evidence type="ECO:0000313" key="3">
    <source>
        <dbReference type="EMBL" id="CEM52338.1"/>
    </source>
</evidence>
<organism evidence="3">
    <name type="scientific">Chromera velia CCMP2878</name>
    <dbReference type="NCBI Taxonomy" id="1169474"/>
    <lineage>
        <taxon>Eukaryota</taxon>
        <taxon>Sar</taxon>
        <taxon>Alveolata</taxon>
        <taxon>Colpodellida</taxon>
        <taxon>Chromeraceae</taxon>
        <taxon>Chromera</taxon>
    </lineage>
</organism>
<dbReference type="VEuPathDB" id="CryptoDB:Cvel_1861"/>
<dbReference type="PANTHER" id="PTHR46355">
    <property type="entry name" value="UPF0428 PROTEIN CXORF56"/>
    <property type="match status" value="1"/>
</dbReference>
<dbReference type="PANTHER" id="PTHR46355:SF1">
    <property type="entry name" value="STING ER EXIT PROTEIN"/>
    <property type="match status" value="1"/>
</dbReference>
<dbReference type="InterPro" id="IPR029704">
    <property type="entry name" value="STEEP-like"/>
</dbReference>
<sequence>MAIWRYGDFRDAEYLHEYGRKLLEQRAASRQAAAAAQPGLLPAPGGQQSLAEIRRKAKTAEEEKRENMSYGKVKILNYTSEDSNAAAHERQLHRYFCSICGSLCAISDADFSALPRRATDGACALKEDEYFLKRYAKVGGRPMWIRREGGFEEQWRITCNDCGLAIGYRQAAEEDESKCSFFFQGAYVTETSRAVQFAPLGVVMSSSFYTEKD</sequence>
<comment type="similarity">
    <text evidence="1">Belongs to the STEEP1 family.</text>
</comment>
<dbReference type="AlphaFoldDB" id="A0A0G4I5P2"/>
<name>A0A0G4I5P2_9ALVE</name>
<dbReference type="Pfam" id="PF25809">
    <property type="entry name" value="STEEP1"/>
    <property type="match status" value="1"/>
</dbReference>
<feature type="domain" description="STEEP1" evidence="2">
    <location>
        <begin position="88"/>
        <end position="193"/>
    </location>
</feature>
<protein>
    <recommendedName>
        <fullName evidence="2">STEEP1 domain-containing protein</fullName>
    </recommendedName>
</protein>
<proteinExistence type="inferred from homology"/>
<evidence type="ECO:0000256" key="1">
    <source>
        <dbReference type="ARBA" id="ARBA00024205"/>
    </source>
</evidence>